<dbReference type="InterPro" id="IPR036869">
    <property type="entry name" value="J_dom_sf"/>
</dbReference>
<dbReference type="SUPFAM" id="SSF46565">
    <property type="entry name" value="Chaperone J-domain"/>
    <property type="match status" value="1"/>
</dbReference>
<keyword evidence="1" id="KW-0812">Transmembrane</keyword>
<keyword evidence="1" id="KW-0472">Membrane</keyword>
<feature type="transmembrane region" description="Helical" evidence="1">
    <location>
        <begin position="163"/>
        <end position="184"/>
    </location>
</feature>
<evidence type="ECO:0000313" key="3">
    <source>
        <dbReference type="EMBL" id="VVC38846.1"/>
    </source>
</evidence>
<dbReference type="Proteomes" id="UP000325440">
    <property type="component" value="Unassembled WGS sequence"/>
</dbReference>
<protein>
    <submittedName>
        <fullName evidence="3">DnaJ domain,DnaJ domain, conserved site</fullName>
    </submittedName>
</protein>
<dbReference type="Pfam" id="PF00226">
    <property type="entry name" value="DnaJ"/>
    <property type="match status" value="1"/>
</dbReference>
<evidence type="ECO:0000313" key="4">
    <source>
        <dbReference type="Proteomes" id="UP000325440"/>
    </source>
</evidence>
<accession>A0A5E4NB81</accession>
<evidence type="ECO:0000256" key="1">
    <source>
        <dbReference type="SAM" id="Phobius"/>
    </source>
</evidence>
<dbReference type="PROSITE" id="PS50076">
    <property type="entry name" value="DNAJ_2"/>
    <property type="match status" value="1"/>
</dbReference>
<organism evidence="3 4">
    <name type="scientific">Cinara cedri</name>
    <dbReference type="NCBI Taxonomy" id="506608"/>
    <lineage>
        <taxon>Eukaryota</taxon>
        <taxon>Metazoa</taxon>
        <taxon>Ecdysozoa</taxon>
        <taxon>Arthropoda</taxon>
        <taxon>Hexapoda</taxon>
        <taxon>Insecta</taxon>
        <taxon>Pterygota</taxon>
        <taxon>Neoptera</taxon>
        <taxon>Paraneoptera</taxon>
        <taxon>Hemiptera</taxon>
        <taxon>Sternorrhyncha</taxon>
        <taxon>Aphidomorpha</taxon>
        <taxon>Aphidoidea</taxon>
        <taxon>Aphididae</taxon>
        <taxon>Lachninae</taxon>
        <taxon>Cinara</taxon>
    </lineage>
</organism>
<gene>
    <name evidence="3" type="ORF">CINCED_3A009929</name>
</gene>
<dbReference type="EMBL" id="CABPRJ010001507">
    <property type="protein sequence ID" value="VVC38846.1"/>
    <property type="molecule type" value="Genomic_DNA"/>
</dbReference>
<dbReference type="OrthoDB" id="291007at2759"/>
<dbReference type="Gene3D" id="1.10.287.110">
    <property type="entry name" value="DnaJ domain"/>
    <property type="match status" value="1"/>
</dbReference>
<feature type="domain" description="J" evidence="2">
    <location>
        <begin position="24"/>
        <end position="89"/>
    </location>
</feature>
<dbReference type="PANTHER" id="PTHR44873">
    <property type="entry name" value="DNAJ HOMOLOG SUBFAMILY C MEMBER 30, MITOCHONDRIAL"/>
    <property type="match status" value="1"/>
</dbReference>
<dbReference type="AlphaFoldDB" id="A0A5E4NB81"/>
<dbReference type="SMART" id="SM00271">
    <property type="entry name" value="DnaJ"/>
    <property type="match status" value="1"/>
</dbReference>
<dbReference type="InterPro" id="IPR001623">
    <property type="entry name" value="DnaJ_domain"/>
</dbReference>
<dbReference type="PANTHER" id="PTHR44873:SF1">
    <property type="entry name" value="DNAJ HOMOLOG SUBFAMILY C MEMBER 30, MITOCHONDRIAL"/>
    <property type="match status" value="1"/>
</dbReference>
<proteinExistence type="predicted"/>
<keyword evidence="1" id="KW-1133">Transmembrane helix</keyword>
<sequence length="208" mass="24700">MWTNYKRLFNGINVNTIICVVHKSHYEALNIQKTATHKEIKDAYYRLSMIYHPDKNKGSEDAAKHFRDITSAYEILGNVRQRRLYDSGVNQTKINAQYTSKKPFETMNTASEVYKSNTRSREYNFDSWSRAHYTNAFQKHYGNREILSQRKKNMEQVNQQHTYNVFIIIVTTSIAILYFMFGYLSNFIVFKQRKINPFFNNEPSKTKD</sequence>
<dbReference type="CDD" id="cd06257">
    <property type="entry name" value="DnaJ"/>
    <property type="match status" value="1"/>
</dbReference>
<dbReference type="InterPro" id="IPR053025">
    <property type="entry name" value="Mito_ATP_Synthase-Asso"/>
</dbReference>
<dbReference type="InterPro" id="IPR018253">
    <property type="entry name" value="DnaJ_domain_CS"/>
</dbReference>
<evidence type="ECO:0000259" key="2">
    <source>
        <dbReference type="PROSITE" id="PS50076"/>
    </source>
</evidence>
<name>A0A5E4NB81_9HEMI</name>
<reference evidence="3 4" key="1">
    <citation type="submission" date="2019-08" db="EMBL/GenBank/DDBJ databases">
        <authorList>
            <person name="Alioto T."/>
            <person name="Alioto T."/>
            <person name="Gomez Garrido J."/>
        </authorList>
    </citation>
    <scope>NUCLEOTIDE SEQUENCE [LARGE SCALE GENOMIC DNA]</scope>
</reference>
<dbReference type="PRINTS" id="PR00625">
    <property type="entry name" value="JDOMAIN"/>
</dbReference>
<keyword evidence="4" id="KW-1185">Reference proteome</keyword>
<dbReference type="PROSITE" id="PS00636">
    <property type="entry name" value="DNAJ_1"/>
    <property type="match status" value="1"/>
</dbReference>